<dbReference type="Proteomes" id="UP000789525">
    <property type="component" value="Unassembled WGS sequence"/>
</dbReference>
<feature type="non-terminal residue" evidence="1">
    <location>
        <position position="361"/>
    </location>
</feature>
<proteinExistence type="predicted"/>
<sequence>MDSANLSSPTSISRSSTPIPLSNRSKSLRDFVTRVLSPKVAIISSPDVDQEEVLTARDSQGLPNPIENFAIRFSSLTSLEQPDVQLTSQILSDRVKSISNNSSSIEDFPQITAKTDVTERYLEGIIAISSSNNEPIATLSQMNDITSPTPIFDKGFIDTNILRYYVLIHDNHKVSLEHFSLPLSPTTSTLNSPSSSFTEDVLFSKESGNDSQVSLGLGLSSNEIPTLIYGQYLSDDDLAGIHVFVRELVVQSVVPFMERNIQHWNEQVASSRRGITGRIFSAGRRYFNAGPKTSGSIQQSSYTSNVSSNAIYPHNSPEAQMRKLADWSFMLRDYKFAHSVYETIKKDFSADKAWKYYAGAQ</sequence>
<dbReference type="EMBL" id="CAJVPT010005447">
    <property type="protein sequence ID" value="CAG8520151.1"/>
    <property type="molecule type" value="Genomic_DNA"/>
</dbReference>
<gene>
    <name evidence="1" type="ORF">ACOLOM_LOCUS3615</name>
</gene>
<comment type="caution">
    <text evidence="1">The sequence shown here is derived from an EMBL/GenBank/DDBJ whole genome shotgun (WGS) entry which is preliminary data.</text>
</comment>
<organism evidence="1 2">
    <name type="scientific">Acaulospora colombiana</name>
    <dbReference type="NCBI Taxonomy" id="27376"/>
    <lineage>
        <taxon>Eukaryota</taxon>
        <taxon>Fungi</taxon>
        <taxon>Fungi incertae sedis</taxon>
        <taxon>Mucoromycota</taxon>
        <taxon>Glomeromycotina</taxon>
        <taxon>Glomeromycetes</taxon>
        <taxon>Diversisporales</taxon>
        <taxon>Acaulosporaceae</taxon>
        <taxon>Acaulospora</taxon>
    </lineage>
</organism>
<protein>
    <submittedName>
        <fullName evidence="1">10076_t:CDS:1</fullName>
    </submittedName>
</protein>
<accession>A0ACA9LBC7</accession>
<keyword evidence="2" id="KW-1185">Reference proteome</keyword>
<evidence type="ECO:0000313" key="1">
    <source>
        <dbReference type="EMBL" id="CAG8520151.1"/>
    </source>
</evidence>
<name>A0ACA9LBC7_9GLOM</name>
<reference evidence="1" key="1">
    <citation type="submission" date="2021-06" db="EMBL/GenBank/DDBJ databases">
        <authorList>
            <person name="Kallberg Y."/>
            <person name="Tangrot J."/>
            <person name="Rosling A."/>
        </authorList>
    </citation>
    <scope>NUCLEOTIDE SEQUENCE</scope>
    <source>
        <strain evidence="1">CL356</strain>
    </source>
</reference>
<evidence type="ECO:0000313" key="2">
    <source>
        <dbReference type="Proteomes" id="UP000789525"/>
    </source>
</evidence>